<evidence type="ECO:0000313" key="3">
    <source>
        <dbReference type="Proteomes" id="UP000479710"/>
    </source>
</evidence>
<comment type="caution">
    <text evidence="2">The sequence shown here is derived from an EMBL/GenBank/DDBJ whole genome shotgun (WGS) entry which is preliminary data.</text>
</comment>
<dbReference type="Proteomes" id="UP000479710">
    <property type="component" value="Unassembled WGS sequence"/>
</dbReference>
<name>A0A6G1EB41_9ORYZ</name>
<proteinExistence type="predicted"/>
<feature type="compositionally biased region" description="Basic and acidic residues" evidence="1">
    <location>
        <begin position="19"/>
        <end position="29"/>
    </location>
</feature>
<keyword evidence="3" id="KW-1185">Reference proteome</keyword>
<organism evidence="2 3">
    <name type="scientific">Oryza meyeriana var. granulata</name>
    <dbReference type="NCBI Taxonomy" id="110450"/>
    <lineage>
        <taxon>Eukaryota</taxon>
        <taxon>Viridiplantae</taxon>
        <taxon>Streptophyta</taxon>
        <taxon>Embryophyta</taxon>
        <taxon>Tracheophyta</taxon>
        <taxon>Spermatophyta</taxon>
        <taxon>Magnoliopsida</taxon>
        <taxon>Liliopsida</taxon>
        <taxon>Poales</taxon>
        <taxon>Poaceae</taxon>
        <taxon>BOP clade</taxon>
        <taxon>Oryzoideae</taxon>
        <taxon>Oryzeae</taxon>
        <taxon>Oryzinae</taxon>
        <taxon>Oryza</taxon>
        <taxon>Oryza meyeriana</taxon>
    </lineage>
</organism>
<protein>
    <submittedName>
        <fullName evidence="2">Uncharacterized protein</fullName>
    </submittedName>
</protein>
<feature type="region of interest" description="Disordered" evidence="1">
    <location>
        <begin position="1"/>
        <end position="29"/>
    </location>
</feature>
<accession>A0A6G1EB41</accession>
<sequence>MDDGPDLASAPVLRSCGPTHREEGGRKKGVEWKGFLDPTAIVFVTGQAHPHCPPSSLATIVGVRGVFRVVTSPVPEDKIVVSPTPGDKILDPKARLLIRRI</sequence>
<reference evidence="2 3" key="1">
    <citation type="submission" date="2019-11" db="EMBL/GenBank/DDBJ databases">
        <title>Whole genome sequence of Oryza granulata.</title>
        <authorList>
            <person name="Li W."/>
        </authorList>
    </citation>
    <scope>NUCLEOTIDE SEQUENCE [LARGE SCALE GENOMIC DNA]</scope>
    <source>
        <strain evidence="3">cv. Menghai</strain>
        <tissue evidence="2">Leaf</tissue>
    </source>
</reference>
<dbReference type="AlphaFoldDB" id="A0A6G1EB41"/>
<evidence type="ECO:0000256" key="1">
    <source>
        <dbReference type="SAM" id="MobiDB-lite"/>
    </source>
</evidence>
<evidence type="ECO:0000313" key="2">
    <source>
        <dbReference type="EMBL" id="KAF0921881.1"/>
    </source>
</evidence>
<gene>
    <name evidence="2" type="ORF">E2562_020341</name>
</gene>
<dbReference type="EMBL" id="SPHZ02000004">
    <property type="protein sequence ID" value="KAF0921881.1"/>
    <property type="molecule type" value="Genomic_DNA"/>
</dbReference>